<dbReference type="EMBL" id="WNYA01086446">
    <property type="protein sequence ID" value="KAG8534903.1"/>
    <property type="molecule type" value="Genomic_DNA"/>
</dbReference>
<protein>
    <submittedName>
        <fullName evidence="1">Uncharacterized protein</fullName>
    </submittedName>
</protein>
<keyword evidence="2" id="KW-1185">Reference proteome</keyword>
<comment type="caution">
    <text evidence="1">The sequence shown here is derived from an EMBL/GenBank/DDBJ whole genome shotgun (WGS) entry which is preliminary data.</text>
</comment>
<organism evidence="1 2">
    <name type="scientific">Engystomops pustulosus</name>
    <name type="common">Tungara frog</name>
    <name type="synonym">Physalaemus pustulosus</name>
    <dbReference type="NCBI Taxonomy" id="76066"/>
    <lineage>
        <taxon>Eukaryota</taxon>
        <taxon>Metazoa</taxon>
        <taxon>Chordata</taxon>
        <taxon>Craniata</taxon>
        <taxon>Vertebrata</taxon>
        <taxon>Euteleostomi</taxon>
        <taxon>Amphibia</taxon>
        <taxon>Batrachia</taxon>
        <taxon>Anura</taxon>
        <taxon>Neobatrachia</taxon>
        <taxon>Hyloidea</taxon>
        <taxon>Leptodactylidae</taxon>
        <taxon>Leiuperinae</taxon>
        <taxon>Engystomops</taxon>
    </lineage>
</organism>
<gene>
    <name evidence="1" type="ORF">GDO81_029984</name>
</gene>
<sequence>MHHSDSWQHLHHHDSLVALAQRVLQQVGELGVPVGHMTLLGPQGLDDLPQGQQGLVNILRFLQPFALCPRLPHSLRACEIHQVQLP</sequence>
<dbReference type="Proteomes" id="UP000824782">
    <property type="component" value="Unassembled WGS sequence"/>
</dbReference>
<proteinExistence type="predicted"/>
<reference evidence="1" key="1">
    <citation type="thesis" date="2020" institute="ProQuest LLC" country="789 East Eisenhower Parkway, Ann Arbor, MI, USA">
        <title>Comparative Genomics and Chromosome Evolution.</title>
        <authorList>
            <person name="Mudd A.B."/>
        </authorList>
    </citation>
    <scope>NUCLEOTIDE SEQUENCE</scope>
    <source>
        <strain evidence="1">237g6f4</strain>
        <tissue evidence="1">Blood</tissue>
    </source>
</reference>
<evidence type="ECO:0000313" key="2">
    <source>
        <dbReference type="Proteomes" id="UP000824782"/>
    </source>
</evidence>
<evidence type="ECO:0000313" key="1">
    <source>
        <dbReference type="EMBL" id="KAG8534903.1"/>
    </source>
</evidence>
<name>A0AAV6YFH5_ENGPU</name>
<accession>A0AAV6YFH5</accession>
<dbReference type="AlphaFoldDB" id="A0AAV6YFH5"/>